<organism evidence="2">
    <name type="scientific">Sphingomonas psychrotolerans</name>
    <dbReference type="NCBI Taxonomy" id="1327635"/>
    <lineage>
        <taxon>Bacteria</taxon>
        <taxon>Pseudomonadati</taxon>
        <taxon>Pseudomonadota</taxon>
        <taxon>Alphaproteobacteria</taxon>
        <taxon>Sphingomonadales</taxon>
        <taxon>Sphingomonadaceae</taxon>
        <taxon>Sphingomonas</taxon>
    </lineage>
</organism>
<feature type="domain" description="HTH crp-type" evidence="1">
    <location>
        <begin position="156"/>
        <end position="222"/>
    </location>
</feature>
<evidence type="ECO:0000313" key="2">
    <source>
        <dbReference type="EMBL" id="MDT8760586.1"/>
    </source>
</evidence>
<protein>
    <submittedName>
        <fullName evidence="2">Crp/Fnr family transcriptional regulator</fullName>
    </submittedName>
</protein>
<evidence type="ECO:0000259" key="1">
    <source>
        <dbReference type="Pfam" id="PF13545"/>
    </source>
</evidence>
<accession>A0ABU3N8J8</accession>
<reference evidence="2" key="1">
    <citation type="submission" date="2022-04" db="EMBL/GenBank/DDBJ databases">
        <title>Tomato heritable bacteria conferring resistance against bacterial wilt.</title>
        <authorList>
            <person name="Yin J."/>
        </authorList>
    </citation>
    <scope>NUCLEOTIDE SEQUENCE</scope>
    <source>
        <strain evidence="2">Cra20</strain>
    </source>
</reference>
<dbReference type="InterPro" id="IPR036390">
    <property type="entry name" value="WH_DNA-bd_sf"/>
</dbReference>
<dbReference type="InterPro" id="IPR014710">
    <property type="entry name" value="RmlC-like_jellyroll"/>
</dbReference>
<proteinExistence type="predicted"/>
<name>A0ABU3N8J8_9SPHN</name>
<dbReference type="SUPFAM" id="SSF46785">
    <property type="entry name" value="Winged helix' DNA-binding domain"/>
    <property type="match status" value="1"/>
</dbReference>
<dbReference type="EMBL" id="JALMLT010000005">
    <property type="protein sequence ID" value="MDT8760586.1"/>
    <property type="molecule type" value="Genomic_DNA"/>
</dbReference>
<dbReference type="InterPro" id="IPR012318">
    <property type="entry name" value="HTH_CRP"/>
</dbReference>
<comment type="caution">
    <text evidence="2">The sequence shown here is derived from an EMBL/GenBank/DDBJ whole genome shotgun (WGS) entry which is preliminary data.</text>
</comment>
<dbReference type="Pfam" id="PF13545">
    <property type="entry name" value="HTH_Crp_2"/>
    <property type="match status" value="1"/>
</dbReference>
<sequence length="248" mass="26389">MHGGNGDPWRGMRGNLLLRGLPAREALLVAPLLQRVELANGAQLTGDGSAGNLVYFPETAIACLRFPAIDESGLGIGIVGREGALGWSRLIGSEHGGPEGIVQLEGGTAVAVEAGRLATLCATNPALLQALLRFSYLLSLQLAGTLVSNLRDSLEARLCRWILMYHDRLAGDALAITHDALGRLLAVRRATVTDTLHVLEGERLVRCTRARIVVRNRAGLEQRAGSAYGAAEEAYRALQAPFGKNSPK</sequence>
<gene>
    <name evidence="2" type="ORF">MZO42_17935</name>
</gene>
<dbReference type="Gene3D" id="2.60.120.10">
    <property type="entry name" value="Jelly Rolls"/>
    <property type="match status" value="1"/>
</dbReference>